<dbReference type="EMBL" id="UINC01000632">
    <property type="protein sequence ID" value="SUZ58641.1"/>
    <property type="molecule type" value="Genomic_DNA"/>
</dbReference>
<dbReference type="Gene3D" id="3.40.720.10">
    <property type="entry name" value="Alkaline Phosphatase, subunit A"/>
    <property type="match status" value="1"/>
</dbReference>
<dbReference type="InterPro" id="IPR011258">
    <property type="entry name" value="BPG-indep_PGM_N"/>
</dbReference>
<name>A0A381NVK8_9ZZZZ</name>
<gene>
    <name evidence="11" type="ORF">METZ01_LOCUS11495</name>
</gene>
<keyword evidence="7" id="KW-0464">Manganese</keyword>
<proteinExistence type="inferred from homology"/>
<evidence type="ECO:0000256" key="7">
    <source>
        <dbReference type="ARBA" id="ARBA00023211"/>
    </source>
</evidence>
<dbReference type="SUPFAM" id="SSF64158">
    <property type="entry name" value="2,3-Bisphosphoglycerate-independent phosphoglycerate mutase, substrate-binding domain"/>
    <property type="match status" value="1"/>
</dbReference>
<evidence type="ECO:0000256" key="8">
    <source>
        <dbReference type="ARBA" id="ARBA00023235"/>
    </source>
</evidence>
<evidence type="ECO:0000259" key="10">
    <source>
        <dbReference type="Pfam" id="PF06415"/>
    </source>
</evidence>
<reference evidence="11" key="1">
    <citation type="submission" date="2018-05" db="EMBL/GenBank/DDBJ databases">
        <authorList>
            <person name="Lanie J.A."/>
            <person name="Ng W.-L."/>
            <person name="Kazmierczak K.M."/>
            <person name="Andrzejewski T.M."/>
            <person name="Davidsen T.M."/>
            <person name="Wayne K.J."/>
            <person name="Tettelin H."/>
            <person name="Glass J.I."/>
            <person name="Rusch D."/>
            <person name="Podicherti R."/>
            <person name="Tsui H.-C.T."/>
            <person name="Winkler M.E."/>
        </authorList>
    </citation>
    <scope>NUCLEOTIDE SEQUENCE</scope>
</reference>
<dbReference type="CDD" id="cd16010">
    <property type="entry name" value="iPGM"/>
    <property type="match status" value="1"/>
</dbReference>
<sequence>MNNKVILLIMDGWGLGNNPSVSAIHSANTPFYDDMIKKYPNSTLIASGVEVGLPKNQMGNSEVGHMNIGAGRIVNQDLIKLNKSLKDKGIKNNKTFVKAVDSAIQKGNNFHLIGLLSDGGVHSHSKHLYYILDYLKDKKLKNIFLHVFTDGRDASPNKGVSEIQKLQGYIKNTNIKIATVSGRYYSMDRDNRWERIKLAYDAIVNGMGESSTNLIESIKKSYDNSITDEFIKPLVCVDENNNCLGKIENGDMVFAFNYRSDRMRQLSYVLSQDDFLDYSMEKKTIDYLTMTNYDDKLENAKVLFRKDNLKNTLGEVLEKYNKSQLRIAETEKYAHVTFFFSGGREILFKNESRILCNSPSVPTYDLKPQMSAEDLSDKFISEINNKSFDFACLNFANPDMVGHTGDFEATVQACEKVDMELKKIVLKALKNNYQILVTADHGNAEVMINEDGSPHTYHTTNLVPLILISNNIKNGLKDGKLGDIAPTVLELMNIEKPVEMTGNSLLN</sequence>
<dbReference type="GO" id="GO:0005829">
    <property type="term" value="C:cytosol"/>
    <property type="evidence" value="ECO:0007669"/>
    <property type="project" value="TreeGrafter"/>
</dbReference>
<evidence type="ECO:0000256" key="4">
    <source>
        <dbReference type="ARBA" id="ARBA00012026"/>
    </source>
</evidence>
<dbReference type="Pfam" id="PF06415">
    <property type="entry name" value="iPGM_N"/>
    <property type="match status" value="1"/>
</dbReference>
<evidence type="ECO:0000259" key="9">
    <source>
        <dbReference type="Pfam" id="PF01676"/>
    </source>
</evidence>
<keyword evidence="8" id="KW-0413">Isomerase</keyword>
<dbReference type="AlphaFoldDB" id="A0A381NVK8"/>
<keyword evidence="5" id="KW-0479">Metal-binding</keyword>
<dbReference type="SUPFAM" id="SSF53649">
    <property type="entry name" value="Alkaline phosphatase-like"/>
    <property type="match status" value="1"/>
</dbReference>
<evidence type="ECO:0000256" key="2">
    <source>
        <dbReference type="ARBA" id="ARBA00004798"/>
    </source>
</evidence>
<dbReference type="InterPro" id="IPR017850">
    <property type="entry name" value="Alkaline_phosphatase_core_sf"/>
</dbReference>
<feature type="domain" description="Metalloenzyme" evidence="9">
    <location>
        <begin position="4"/>
        <end position="496"/>
    </location>
</feature>
<evidence type="ECO:0000313" key="11">
    <source>
        <dbReference type="EMBL" id="SUZ58641.1"/>
    </source>
</evidence>
<evidence type="ECO:0000256" key="3">
    <source>
        <dbReference type="ARBA" id="ARBA00008819"/>
    </source>
</evidence>
<accession>A0A381NVK8</accession>
<dbReference type="InterPro" id="IPR006124">
    <property type="entry name" value="Metalloenzyme"/>
</dbReference>
<evidence type="ECO:0000256" key="5">
    <source>
        <dbReference type="ARBA" id="ARBA00022723"/>
    </source>
</evidence>
<dbReference type="EC" id="5.4.2.12" evidence="4"/>
<dbReference type="UniPathway" id="UPA00109">
    <property type="reaction ID" value="UER00186"/>
</dbReference>
<organism evidence="11">
    <name type="scientific">marine metagenome</name>
    <dbReference type="NCBI Taxonomy" id="408172"/>
    <lineage>
        <taxon>unclassified sequences</taxon>
        <taxon>metagenomes</taxon>
        <taxon>ecological metagenomes</taxon>
    </lineage>
</organism>
<dbReference type="FunFam" id="3.40.1450.10:FF:000002">
    <property type="entry name" value="2,3-bisphosphoglycerate-independent phosphoglycerate mutase"/>
    <property type="match status" value="1"/>
</dbReference>
<evidence type="ECO:0000256" key="1">
    <source>
        <dbReference type="ARBA" id="ARBA00001936"/>
    </source>
</evidence>
<evidence type="ECO:0000256" key="6">
    <source>
        <dbReference type="ARBA" id="ARBA00023152"/>
    </source>
</evidence>
<dbReference type="GO" id="GO:0004619">
    <property type="term" value="F:phosphoglycerate mutase activity"/>
    <property type="evidence" value="ECO:0007669"/>
    <property type="project" value="UniProtKB-EC"/>
</dbReference>
<dbReference type="Gene3D" id="3.40.1450.10">
    <property type="entry name" value="BPG-independent phosphoglycerate mutase, domain B"/>
    <property type="match status" value="1"/>
</dbReference>
<dbReference type="GO" id="GO:0006007">
    <property type="term" value="P:glucose catabolic process"/>
    <property type="evidence" value="ECO:0007669"/>
    <property type="project" value="InterPro"/>
</dbReference>
<dbReference type="Pfam" id="PF01676">
    <property type="entry name" value="Metalloenzyme"/>
    <property type="match status" value="1"/>
</dbReference>
<dbReference type="PIRSF" id="PIRSF001492">
    <property type="entry name" value="IPGAM"/>
    <property type="match status" value="1"/>
</dbReference>
<dbReference type="InterPro" id="IPR036646">
    <property type="entry name" value="PGAM_B_sf"/>
</dbReference>
<keyword evidence="6" id="KW-0324">Glycolysis</keyword>
<dbReference type="PANTHER" id="PTHR31637:SF0">
    <property type="entry name" value="2,3-BISPHOSPHOGLYCERATE-INDEPENDENT PHOSPHOGLYCERATE MUTASE"/>
    <property type="match status" value="1"/>
</dbReference>
<comment type="cofactor">
    <cofactor evidence="1">
        <name>Mn(2+)</name>
        <dbReference type="ChEBI" id="CHEBI:29035"/>
    </cofactor>
</comment>
<feature type="domain" description="BPG-independent PGAM N-terminal" evidence="10">
    <location>
        <begin position="82"/>
        <end position="295"/>
    </location>
</feature>
<dbReference type="HAMAP" id="MF_01038">
    <property type="entry name" value="GpmI"/>
    <property type="match status" value="1"/>
</dbReference>
<dbReference type="InterPro" id="IPR005995">
    <property type="entry name" value="Pgm_bpd_ind"/>
</dbReference>
<dbReference type="PANTHER" id="PTHR31637">
    <property type="entry name" value="2,3-BISPHOSPHOGLYCERATE-INDEPENDENT PHOSPHOGLYCERATE MUTASE"/>
    <property type="match status" value="1"/>
</dbReference>
<comment type="pathway">
    <text evidence="2">Carbohydrate degradation; glycolysis; pyruvate from D-glyceraldehyde 3-phosphate: step 3/5.</text>
</comment>
<dbReference type="NCBIfam" id="TIGR01307">
    <property type="entry name" value="pgm_bpd_ind"/>
    <property type="match status" value="1"/>
</dbReference>
<protein>
    <recommendedName>
        <fullName evidence="4">phosphoglycerate mutase (2,3-diphosphoglycerate-independent)</fullName>
        <ecNumber evidence="4">5.4.2.12</ecNumber>
    </recommendedName>
</protein>
<comment type="similarity">
    <text evidence="3">Belongs to the BPG-independent phosphoglycerate mutase family.</text>
</comment>
<dbReference type="GO" id="GO:0030145">
    <property type="term" value="F:manganese ion binding"/>
    <property type="evidence" value="ECO:0007669"/>
    <property type="project" value="InterPro"/>
</dbReference>
<dbReference type="GO" id="GO:0006096">
    <property type="term" value="P:glycolytic process"/>
    <property type="evidence" value="ECO:0007669"/>
    <property type="project" value="UniProtKB-UniPathway"/>
</dbReference>